<sequence length="395" mass="44159">MCYTMQSVTELESLDYRELQKLAKSRNIRQSGKGVTKKRLVSLLWTSMRESESECSDMDSSGNLPLKEVPVETVLPISSSKDEQWKQLNLGTFIPKLFILLNVQVSSLPLSNRKLGTCDFVSGVDLNESNKENNIRRLTFEVVKEDEKQPPPGKNKTLPKIANKSARRVKIIGTPTNVSKEKLSTPKPPMKIVRTPAATRSSRSSKLPSEVPHTPANKTPRSTLKTPATTKTVALRLAASAKKTELTKTQSRIPKLNPKKLPNFASIHQTAFDKMDSLWDVEKQRVTRMKQVTSNKHPAVMLFAAKKSSPVKKAAAKKSAEKAPAINSSALRRVSPRRPVPSSTSKVDRKELAKQAANKTKPQRIVTAKDNQRTFLKGVRINKRFEMQMKNRGLM</sequence>
<gene>
    <name evidence="2" type="ORF">J437_LFUL018738</name>
</gene>
<reference evidence="2" key="2">
    <citation type="submission" date="2017-10" db="EMBL/GenBank/DDBJ databases">
        <title>Ladona fulva Genome sequencing and assembly.</title>
        <authorList>
            <person name="Murali S."/>
            <person name="Richards S."/>
            <person name="Bandaranaike D."/>
            <person name="Bellair M."/>
            <person name="Blankenburg K."/>
            <person name="Chao H."/>
            <person name="Dinh H."/>
            <person name="Doddapaneni H."/>
            <person name="Dugan-Rocha S."/>
            <person name="Elkadiri S."/>
            <person name="Gnanaolivu R."/>
            <person name="Hernandez B."/>
            <person name="Skinner E."/>
            <person name="Javaid M."/>
            <person name="Lee S."/>
            <person name="Li M."/>
            <person name="Ming W."/>
            <person name="Munidasa M."/>
            <person name="Muniz J."/>
            <person name="Nguyen L."/>
            <person name="Hughes D."/>
            <person name="Osuji N."/>
            <person name="Pu L.-L."/>
            <person name="Puazo M."/>
            <person name="Qu C."/>
            <person name="Quiroz J."/>
            <person name="Raj R."/>
            <person name="Weissenberger G."/>
            <person name="Xin Y."/>
            <person name="Zou X."/>
            <person name="Han Y."/>
            <person name="Worley K."/>
            <person name="Muzny D."/>
            <person name="Gibbs R."/>
        </authorList>
    </citation>
    <scope>NUCLEOTIDE SEQUENCE</scope>
    <source>
        <strain evidence="2">Sampled in the wild</strain>
    </source>
</reference>
<dbReference type="OrthoDB" id="6614499at2759"/>
<feature type="compositionally biased region" description="Polar residues" evidence="1">
    <location>
        <begin position="216"/>
        <end position="225"/>
    </location>
</feature>
<evidence type="ECO:0008006" key="4">
    <source>
        <dbReference type="Google" id="ProtNLM"/>
    </source>
</evidence>
<feature type="region of interest" description="Disordered" evidence="1">
    <location>
        <begin position="316"/>
        <end position="364"/>
    </location>
</feature>
<dbReference type="EMBL" id="KZ309524">
    <property type="protein sequence ID" value="KAG8239133.1"/>
    <property type="molecule type" value="Genomic_DNA"/>
</dbReference>
<proteinExistence type="predicted"/>
<comment type="caution">
    <text evidence="2">The sequence shown here is derived from an EMBL/GenBank/DDBJ whole genome shotgun (WGS) entry which is preliminary data.</text>
</comment>
<evidence type="ECO:0000256" key="1">
    <source>
        <dbReference type="SAM" id="MobiDB-lite"/>
    </source>
</evidence>
<reference evidence="2" key="1">
    <citation type="submission" date="2013-04" db="EMBL/GenBank/DDBJ databases">
        <authorList>
            <person name="Qu J."/>
            <person name="Murali S.C."/>
            <person name="Bandaranaike D."/>
            <person name="Bellair M."/>
            <person name="Blankenburg K."/>
            <person name="Chao H."/>
            <person name="Dinh H."/>
            <person name="Doddapaneni H."/>
            <person name="Downs B."/>
            <person name="Dugan-Rocha S."/>
            <person name="Elkadiri S."/>
            <person name="Gnanaolivu R.D."/>
            <person name="Hernandez B."/>
            <person name="Javaid M."/>
            <person name="Jayaseelan J.C."/>
            <person name="Lee S."/>
            <person name="Li M."/>
            <person name="Ming W."/>
            <person name="Munidasa M."/>
            <person name="Muniz J."/>
            <person name="Nguyen L."/>
            <person name="Ongeri F."/>
            <person name="Osuji N."/>
            <person name="Pu L.-L."/>
            <person name="Puazo M."/>
            <person name="Qu C."/>
            <person name="Quiroz J."/>
            <person name="Raj R."/>
            <person name="Weissenberger G."/>
            <person name="Xin Y."/>
            <person name="Zou X."/>
            <person name="Han Y."/>
            <person name="Richards S."/>
            <person name="Worley K."/>
            <person name="Muzny D."/>
            <person name="Gibbs R."/>
        </authorList>
    </citation>
    <scope>NUCLEOTIDE SEQUENCE</scope>
    <source>
        <strain evidence="2">Sampled in the wild</strain>
    </source>
</reference>
<evidence type="ECO:0000313" key="3">
    <source>
        <dbReference type="Proteomes" id="UP000792457"/>
    </source>
</evidence>
<organism evidence="2 3">
    <name type="scientific">Ladona fulva</name>
    <name type="common">Scarce chaser dragonfly</name>
    <name type="synonym">Libellula fulva</name>
    <dbReference type="NCBI Taxonomy" id="123851"/>
    <lineage>
        <taxon>Eukaryota</taxon>
        <taxon>Metazoa</taxon>
        <taxon>Ecdysozoa</taxon>
        <taxon>Arthropoda</taxon>
        <taxon>Hexapoda</taxon>
        <taxon>Insecta</taxon>
        <taxon>Pterygota</taxon>
        <taxon>Palaeoptera</taxon>
        <taxon>Odonata</taxon>
        <taxon>Epiprocta</taxon>
        <taxon>Anisoptera</taxon>
        <taxon>Libelluloidea</taxon>
        <taxon>Libellulidae</taxon>
        <taxon>Ladona</taxon>
    </lineage>
</organism>
<feature type="region of interest" description="Disordered" evidence="1">
    <location>
        <begin position="241"/>
        <end position="260"/>
    </location>
</feature>
<dbReference type="AlphaFoldDB" id="A0A8K0PBT0"/>
<protein>
    <recommendedName>
        <fullName evidence="4">Nucleolar and spindle-associated protein 1</fullName>
    </recommendedName>
</protein>
<keyword evidence="3" id="KW-1185">Reference proteome</keyword>
<name>A0A8K0PBT0_LADFU</name>
<evidence type="ECO:0000313" key="2">
    <source>
        <dbReference type="EMBL" id="KAG8239133.1"/>
    </source>
</evidence>
<accession>A0A8K0PBT0</accession>
<dbReference type="Proteomes" id="UP000792457">
    <property type="component" value="Unassembled WGS sequence"/>
</dbReference>
<feature type="region of interest" description="Disordered" evidence="1">
    <location>
        <begin position="178"/>
        <end position="225"/>
    </location>
</feature>